<proteinExistence type="predicted"/>
<keyword evidence="2" id="KW-1185">Reference proteome</keyword>
<comment type="caution">
    <text evidence="1">The sequence shown here is derived from an EMBL/GenBank/DDBJ whole genome shotgun (WGS) entry which is preliminary data.</text>
</comment>
<gene>
    <name evidence="1" type="ORF">QAD02_011819</name>
</gene>
<evidence type="ECO:0000313" key="2">
    <source>
        <dbReference type="Proteomes" id="UP001239111"/>
    </source>
</evidence>
<reference evidence="1" key="1">
    <citation type="submission" date="2023-04" db="EMBL/GenBank/DDBJ databases">
        <title>A chromosome-level genome assembly of the parasitoid wasp Eretmocerus hayati.</title>
        <authorList>
            <person name="Zhong Y."/>
            <person name="Liu S."/>
            <person name="Liu Y."/>
        </authorList>
    </citation>
    <scope>NUCLEOTIDE SEQUENCE</scope>
    <source>
        <strain evidence="1">ZJU_SS_LIU_2023</strain>
    </source>
</reference>
<organism evidence="1 2">
    <name type="scientific">Eretmocerus hayati</name>
    <dbReference type="NCBI Taxonomy" id="131215"/>
    <lineage>
        <taxon>Eukaryota</taxon>
        <taxon>Metazoa</taxon>
        <taxon>Ecdysozoa</taxon>
        <taxon>Arthropoda</taxon>
        <taxon>Hexapoda</taxon>
        <taxon>Insecta</taxon>
        <taxon>Pterygota</taxon>
        <taxon>Neoptera</taxon>
        <taxon>Endopterygota</taxon>
        <taxon>Hymenoptera</taxon>
        <taxon>Apocrita</taxon>
        <taxon>Proctotrupomorpha</taxon>
        <taxon>Chalcidoidea</taxon>
        <taxon>Aphelinidae</taxon>
        <taxon>Aphelininae</taxon>
        <taxon>Eretmocerus</taxon>
    </lineage>
</organism>
<protein>
    <submittedName>
        <fullName evidence="1">Uncharacterized protein</fullName>
    </submittedName>
</protein>
<name>A0ACC2NYV4_9HYME</name>
<sequence>MGVSRKAKEYYIVMALIKGSDLHTIINERNVRMKDYPDLDENIIAKQILTALDYLHTSEKFVHRNIKPANILVTKYYQVKICDLGLMKIKAVAQNDLMLTSTGGGMKFCGTPMYMAPAVLLEPMETSLASAMWSV</sequence>
<accession>A0ACC2NYV4</accession>
<evidence type="ECO:0000313" key="1">
    <source>
        <dbReference type="EMBL" id="KAJ8676033.1"/>
    </source>
</evidence>
<dbReference type="EMBL" id="CM056742">
    <property type="protein sequence ID" value="KAJ8676033.1"/>
    <property type="molecule type" value="Genomic_DNA"/>
</dbReference>
<dbReference type="Proteomes" id="UP001239111">
    <property type="component" value="Chromosome 2"/>
</dbReference>